<comment type="cofactor">
    <cofactor evidence="1">
        <name>Mg(2+)</name>
        <dbReference type="ChEBI" id="CHEBI:18420"/>
    </cofactor>
</comment>
<evidence type="ECO:0000313" key="6">
    <source>
        <dbReference type="Proteomes" id="UP000189796"/>
    </source>
</evidence>
<name>A0A1M5YK32_9BRAD</name>
<keyword evidence="4" id="KW-0460">Magnesium</keyword>
<organism evidence="5 6">
    <name type="scientific">Bradyrhizobium erythrophlei</name>
    <dbReference type="NCBI Taxonomy" id="1437360"/>
    <lineage>
        <taxon>Bacteria</taxon>
        <taxon>Pseudomonadati</taxon>
        <taxon>Pseudomonadota</taxon>
        <taxon>Alphaproteobacteria</taxon>
        <taxon>Hyphomicrobiales</taxon>
        <taxon>Nitrobacteraceae</taxon>
        <taxon>Bradyrhizobium</taxon>
    </lineage>
</organism>
<dbReference type="Gene3D" id="1.10.150.240">
    <property type="entry name" value="Putative phosphatase, domain 2"/>
    <property type="match status" value="1"/>
</dbReference>
<dbReference type="PANTHER" id="PTHR46193:SF10">
    <property type="entry name" value="6-PHOSPHOGLUCONATE PHOSPHATASE"/>
    <property type="match status" value="1"/>
</dbReference>
<dbReference type="InterPro" id="IPR023198">
    <property type="entry name" value="PGP-like_dom2"/>
</dbReference>
<dbReference type="Proteomes" id="UP000189796">
    <property type="component" value="Chromosome I"/>
</dbReference>
<evidence type="ECO:0000256" key="3">
    <source>
        <dbReference type="ARBA" id="ARBA00022723"/>
    </source>
</evidence>
<dbReference type="Pfam" id="PF00702">
    <property type="entry name" value="Hydrolase"/>
    <property type="match status" value="1"/>
</dbReference>
<evidence type="ECO:0000256" key="2">
    <source>
        <dbReference type="ARBA" id="ARBA00006171"/>
    </source>
</evidence>
<evidence type="ECO:0000256" key="1">
    <source>
        <dbReference type="ARBA" id="ARBA00001946"/>
    </source>
</evidence>
<dbReference type="SFLD" id="SFLDG01129">
    <property type="entry name" value="C1.5:_HAD__Beta-PGM__Phosphata"/>
    <property type="match status" value="1"/>
</dbReference>
<dbReference type="InterPro" id="IPR006439">
    <property type="entry name" value="HAD-SF_hydro_IA"/>
</dbReference>
<dbReference type="GO" id="GO:0046872">
    <property type="term" value="F:metal ion binding"/>
    <property type="evidence" value="ECO:0007669"/>
    <property type="project" value="UniProtKB-KW"/>
</dbReference>
<keyword evidence="3" id="KW-0479">Metal-binding</keyword>
<evidence type="ECO:0000256" key="4">
    <source>
        <dbReference type="ARBA" id="ARBA00022842"/>
    </source>
</evidence>
<dbReference type="CDD" id="cd07526">
    <property type="entry name" value="HAD_BPGM_like"/>
    <property type="match status" value="1"/>
</dbReference>
<proteinExistence type="inferred from homology"/>
<dbReference type="NCBIfam" id="TIGR01509">
    <property type="entry name" value="HAD-SF-IA-v3"/>
    <property type="match status" value="1"/>
</dbReference>
<dbReference type="EMBL" id="LT670817">
    <property type="protein sequence ID" value="SHI12386.1"/>
    <property type="molecule type" value="Genomic_DNA"/>
</dbReference>
<sequence length="243" mass="26138">MHSPGRRQVLKRVQILNASVDLIIFDCDGVLVDSEVISCRAHAEVLTRHGYPISSEQVFDRFLGRSTRQANLEIEAELGHSLPDDFHVQLRDELFQSFAAKLEAVPHIDAALDAIGQPVCVASSGSQERMRVSLGRVGLYDTFAPNIFSATQVRNGKPAPDLFLFAAAQMQTAPSRCLVIEDSVPGITGAVAAGMTVLGFHGGSHCRPGYAETLRAAGAVMTFNDMRELPGLIGRIEASVVPG</sequence>
<accession>A0A1M5YK32</accession>
<dbReference type="SFLD" id="SFLDG01135">
    <property type="entry name" value="C1.5.6:_HAD__Beta-PGM__Phospha"/>
    <property type="match status" value="1"/>
</dbReference>
<comment type="similarity">
    <text evidence="2">Belongs to the HAD-like hydrolase superfamily. CbbY/CbbZ/Gph/YieH family.</text>
</comment>
<dbReference type="SFLD" id="SFLDS00003">
    <property type="entry name" value="Haloacid_Dehalogenase"/>
    <property type="match status" value="1"/>
</dbReference>
<dbReference type="AlphaFoldDB" id="A0A1M5YK32"/>
<evidence type="ECO:0000313" key="5">
    <source>
        <dbReference type="EMBL" id="SHI12386.1"/>
    </source>
</evidence>
<dbReference type="GO" id="GO:0003824">
    <property type="term" value="F:catalytic activity"/>
    <property type="evidence" value="ECO:0007669"/>
    <property type="project" value="UniProtKB-ARBA"/>
</dbReference>
<dbReference type="InterPro" id="IPR023214">
    <property type="entry name" value="HAD_sf"/>
</dbReference>
<dbReference type="SUPFAM" id="SSF56784">
    <property type="entry name" value="HAD-like"/>
    <property type="match status" value="1"/>
</dbReference>
<dbReference type="PANTHER" id="PTHR46193">
    <property type="entry name" value="6-PHOSPHOGLUCONATE PHOSPHATASE"/>
    <property type="match status" value="1"/>
</dbReference>
<gene>
    <name evidence="5" type="ORF">SAMN05443248_8429</name>
</gene>
<dbReference type="Gene3D" id="3.40.50.1000">
    <property type="entry name" value="HAD superfamily/HAD-like"/>
    <property type="match status" value="1"/>
</dbReference>
<dbReference type="InterPro" id="IPR051600">
    <property type="entry name" value="Beta-PGM-like"/>
</dbReference>
<dbReference type="InterPro" id="IPR036412">
    <property type="entry name" value="HAD-like_sf"/>
</dbReference>
<protein>
    <submittedName>
        <fullName evidence="5">Haloacid dehalogenase superfamily, subfamily IA, variant 3 with third motif having DD or ED</fullName>
    </submittedName>
</protein>
<reference evidence="5 6" key="1">
    <citation type="submission" date="2016-11" db="EMBL/GenBank/DDBJ databases">
        <authorList>
            <person name="Jaros S."/>
            <person name="Januszkiewicz K."/>
            <person name="Wedrychowicz H."/>
        </authorList>
    </citation>
    <scope>NUCLEOTIDE SEQUENCE [LARGE SCALE GENOMIC DNA]</scope>
    <source>
        <strain evidence="5 6">GAS138</strain>
    </source>
</reference>